<sequence>MEIQPTPLSQPQVGRTQQIPAGLRVGSAPATTQTPQPPQDRHTAASVLPGQAAPQLSFIENTDPPSREELNWALELEQKIKQGYAPNSTETTRYTEISNRLQTSQDASDPNSVTQAEVNWALELESKTRSGHPPSAQELNYYQSIAQKRFQADQEPKIPELKTVSPQELDWAQALMKRVSQIGYKPSQQEIEHYTDIYNRYQAEQAHSTSNAPSAEEIQWAQSLAQKIQAGYPPLEAETSKYIEIQTRFETNKGQDSLSKSEIQWMLDFRQKVADSYQPLEAELDKYSQLLDQAMAQDATLIDPAEAPLTQHEIDWANRLQEKVKAGYAPQPGEEARYQEIYSRFAK</sequence>
<dbReference type="AlphaFoldDB" id="A0A2M7G7S1"/>
<organism evidence="2 3">
    <name type="scientific">bacterium (Candidatus Blackallbacteria) CG17_big_fil_post_rev_8_21_14_2_50_48_46</name>
    <dbReference type="NCBI Taxonomy" id="2014261"/>
    <lineage>
        <taxon>Bacteria</taxon>
        <taxon>Candidatus Blackallbacteria</taxon>
    </lineage>
</organism>
<evidence type="ECO:0000313" key="3">
    <source>
        <dbReference type="Proteomes" id="UP000231019"/>
    </source>
</evidence>
<evidence type="ECO:0000313" key="2">
    <source>
        <dbReference type="EMBL" id="PIW17786.1"/>
    </source>
</evidence>
<name>A0A2M7G7S1_9BACT</name>
<dbReference type="EMBL" id="PFFQ01000020">
    <property type="protein sequence ID" value="PIW17786.1"/>
    <property type="molecule type" value="Genomic_DNA"/>
</dbReference>
<accession>A0A2M7G7S1</accession>
<gene>
    <name evidence="2" type="ORF">COW36_07525</name>
</gene>
<reference evidence="2 3" key="1">
    <citation type="submission" date="2017-09" db="EMBL/GenBank/DDBJ databases">
        <title>Depth-based differentiation of microbial function through sediment-hosted aquifers and enrichment of novel symbionts in the deep terrestrial subsurface.</title>
        <authorList>
            <person name="Probst A.J."/>
            <person name="Ladd B."/>
            <person name="Jarett J.K."/>
            <person name="Geller-Mcgrath D.E."/>
            <person name="Sieber C.M."/>
            <person name="Emerson J.B."/>
            <person name="Anantharaman K."/>
            <person name="Thomas B.C."/>
            <person name="Malmstrom R."/>
            <person name="Stieglmeier M."/>
            <person name="Klingl A."/>
            <person name="Woyke T."/>
            <person name="Ryan C.M."/>
            <person name="Banfield J.F."/>
        </authorList>
    </citation>
    <scope>NUCLEOTIDE SEQUENCE [LARGE SCALE GENOMIC DNA]</scope>
    <source>
        <strain evidence="2">CG17_big_fil_post_rev_8_21_14_2_50_48_46</strain>
    </source>
</reference>
<feature type="compositionally biased region" description="Polar residues" evidence="1">
    <location>
        <begin position="1"/>
        <end position="19"/>
    </location>
</feature>
<proteinExistence type="predicted"/>
<comment type="caution">
    <text evidence="2">The sequence shown here is derived from an EMBL/GenBank/DDBJ whole genome shotgun (WGS) entry which is preliminary data.</text>
</comment>
<dbReference type="Proteomes" id="UP000231019">
    <property type="component" value="Unassembled WGS sequence"/>
</dbReference>
<evidence type="ECO:0000256" key="1">
    <source>
        <dbReference type="SAM" id="MobiDB-lite"/>
    </source>
</evidence>
<protein>
    <submittedName>
        <fullName evidence="2">Uncharacterized protein</fullName>
    </submittedName>
</protein>
<feature type="region of interest" description="Disordered" evidence="1">
    <location>
        <begin position="1"/>
        <end position="65"/>
    </location>
</feature>